<evidence type="ECO:0000256" key="1">
    <source>
        <dbReference type="SAM" id="Phobius"/>
    </source>
</evidence>
<dbReference type="EMBL" id="PSZP01000002">
    <property type="protein sequence ID" value="TCG11957.1"/>
    <property type="molecule type" value="Genomic_DNA"/>
</dbReference>
<reference evidence="2 3" key="1">
    <citation type="submission" date="2018-02" db="EMBL/GenBank/DDBJ databases">
        <title>Mycoplasma marinum and Mycoplasma todarodis sp. nov., moderately halophilic and psychrotolerant mycoplasmas isolated from cephalopods.</title>
        <authorList>
            <person name="Viver T."/>
        </authorList>
    </citation>
    <scope>NUCLEOTIDE SEQUENCE [LARGE SCALE GENOMIC DNA]</scope>
    <source>
        <strain evidence="2 3">5H</strain>
    </source>
</reference>
<keyword evidence="1" id="KW-0472">Membrane</keyword>
<dbReference type="AlphaFoldDB" id="A0A4R0XTW2"/>
<dbReference type="RefSeq" id="WP_131613100.1">
    <property type="nucleotide sequence ID" value="NZ_PSZP01000002.1"/>
</dbReference>
<keyword evidence="3" id="KW-1185">Reference proteome</keyword>
<comment type="caution">
    <text evidence="2">The sequence shown here is derived from an EMBL/GenBank/DDBJ whole genome shotgun (WGS) entry which is preliminary data.</text>
</comment>
<keyword evidence="1" id="KW-1133">Transmembrane helix</keyword>
<sequence>MNFLNIDKTQIILGVLFFIFLFALAAVGIYWNYKKQQERIRLQNEEEQRRKLALQKRKEDFEFLIQETKKEIDQEGINTIQKDNYDSLFLPKNETLLFKTKGTFIKRKILASGREKTTLEGEGVVWVTNKAIVVETNNLISGKRRYLYKNFLTTKVETFVDENRCFVIFEYNNDDIWIDAIEAEVLKAILLANYVIENPIENSSAITF</sequence>
<protein>
    <submittedName>
        <fullName evidence="2">Uncharacterized protein</fullName>
    </submittedName>
</protein>
<evidence type="ECO:0000313" key="3">
    <source>
        <dbReference type="Proteomes" id="UP000291072"/>
    </source>
</evidence>
<name>A0A4R0XTW2_9MOLU</name>
<proteinExistence type="predicted"/>
<feature type="transmembrane region" description="Helical" evidence="1">
    <location>
        <begin position="12"/>
        <end position="33"/>
    </location>
</feature>
<organism evidence="2 3">
    <name type="scientific">Mycoplasma todarodis</name>
    <dbReference type="NCBI Taxonomy" id="1937191"/>
    <lineage>
        <taxon>Bacteria</taxon>
        <taxon>Bacillati</taxon>
        <taxon>Mycoplasmatota</taxon>
        <taxon>Mollicutes</taxon>
        <taxon>Mycoplasmataceae</taxon>
        <taxon>Mycoplasma</taxon>
    </lineage>
</organism>
<accession>A0A4R0XTW2</accession>
<evidence type="ECO:0000313" key="2">
    <source>
        <dbReference type="EMBL" id="TCG11957.1"/>
    </source>
</evidence>
<gene>
    <name evidence="2" type="ORF">C4B25_00435</name>
</gene>
<dbReference type="Proteomes" id="UP000291072">
    <property type="component" value="Unassembled WGS sequence"/>
</dbReference>
<keyword evidence="1" id="KW-0812">Transmembrane</keyword>